<dbReference type="Gene3D" id="1.25.10.10">
    <property type="entry name" value="Leucine-rich Repeat Variant"/>
    <property type="match status" value="1"/>
</dbReference>
<dbReference type="SUPFAM" id="SSF48371">
    <property type="entry name" value="ARM repeat"/>
    <property type="match status" value="1"/>
</dbReference>
<protein>
    <recommendedName>
        <fullName evidence="4">Biofilm PGA synthesis protein PgaB</fullName>
    </recommendedName>
</protein>
<keyword evidence="1" id="KW-0732">Signal</keyword>
<sequence>MRNLYYCLLIVLLGLGACTQTSDTDIIPHQNKIRVGLFDTNGDSPGCITDAYEALRIDSLMQPEIIGAATIMSDEILNFDLILFPGGSGKAQTIKLGQLGMQRVKELVTEQGMGVLGICAGSYVLSQTDGYPSLDLSGMQAIDIEHDHRGHGLVKFSLTEEGKKIFPELGGRDVWFSQYYEGPVLTLPKEPLFKAQSLSTMLSDVHTVEGTPANMTNNRPFITATEAGEGRVVTFVGHPENTPGMRWMIPRMVRWALKQPFISYTKQVVRPHIYEQEILYTKERLHQQDQYYEMLWGTPKQKVEAIHQLVMLSSWSAKKKVIGLLRDESQEVRLAAAMAIVELERTDAIEDLEVAALTEKDMKLKRQLEIQLALLKSMVARSL</sequence>
<evidence type="ECO:0000313" key="2">
    <source>
        <dbReference type="EMBL" id="MBR8535539.1"/>
    </source>
</evidence>
<comment type="caution">
    <text evidence="2">The sequence shown here is derived from an EMBL/GenBank/DDBJ whole genome shotgun (WGS) entry which is preliminary data.</text>
</comment>
<keyword evidence="3" id="KW-1185">Reference proteome</keyword>
<dbReference type="PROSITE" id="PS51273">
    <property type="entry name" value="GATASE_TYPE_1"/>
    <property type="match status" value="1"/>
</dbReference>
<proteinExistence type="predicted"/>
<evidence type="ECO:0000313" key="3">
    <source>
        <dbReference type="Proteomes" id="UP000679220"/>
    </source>
</evidence>
<evidence type="ECO:0000256" key="1">
    <source>
        <dbReference type="SAM" id="SignalP"/>
    </source>
</evidence>
<reference evidence="2" key="2">
    <citation type="submission" date="2021-04" db="EMBL/GenBank/DDBJ databases">
        <authorList>
            <person name="Zhang T."/>
            <person name="Zhang Y."/>
            <person name="Lu D."/>
            <person name="Zuo D."/>
            <person name="Du Z."/>
        </authorList>
    </citation>
    <scope>NUCLEOTIDE SEQUENCE</scope>
    <source>
        <strain evidence="2">JR1</strain>
    </source>
</reference>
<dbReference type="InterPro" id="IPR029062">
    <property type="entry name" value="Class_I_gatase-like"/>
</dbReference>
<dbReference type="InterPro" id="IPR016024">
    <property type="entry name" value="ARM-type_fold"/>
</dbReference>
<organism evidence="2 3">
    <name type="scientific">Carboxylicivirga sediminis</name>
    <dbReference type="NCBI Taxonomy" id="2006564"/>
    <lineage>
        <taxon>Bacteria</taxon>
        <taxon>Pseudomonadati</taxon>
        <taxon>Bacteroidota</taxon>
        <taxon>Bacteroidia</taxon>
        <taxon>Marinilabiliales</taxon>
        <taxon>Marinilabiliaceae</taxon>
        <taxon>Carboxylicivirga</taxon>
    </lineage>
</organism>
<reference evidence="2" key="1">
    <citation type="journal article" date="2018" name="Int. J. Syst. Evol. Microbiol.">
        <title>Carboxylicivirga sediminis sp. nov., isolated from coastal sediment.</title>
        <authorList>
            <person name="Wang F.Q."/>
            <person name="Ren L.H."/>
            <person name="Zou R.J."/>
            <person name="Sun Y.Z."/>
            <person name="Liu X.J."/>
            <person name="Jiang F."/>
            <person name="Liu L.J."/>
        </authorList>
    </citation>
    <scope>NUCLEOTIDE SEQUENCE</scope>
    <source>
        <strain evidence="2">JR1</strain>
    </source>
</reference>
<dbReference type="RefSeq" id="WP_212189490.1">
    <property type="nucleotide sequence ID" value="NZ_JAGTAR010000010.1"/>
</dbReference>
<feature type="signal peptide" evidence="1">
    <location>
        <begin position="1"/>
        <end position="22"/>
    </location>
</feature>
<dbReference type="AlphaFoldDB" id="A0A941F3A8"/>
<dbReference type="PROSITE" id="PS51257">
    <property type="entry name" value="PROKAR_LIPOPROTEIN"/>
    <property type="match status" value="1"/>
</dbReference>
<evidence type="ECO:0008006" key="4">
    <source>
        <dbReference type="Google" id="ProtNLM"/>
    </source>
</evidence>
<feature type="chain" id="PRO_5037290082" description="Biofilm PGA synthesis protein PgaB" evidence="1">
    <location>
        <begin position="23"/>
        <end position="383"/>
    </location>
</feature>
<gene>
    <name evidence="2" type="ORF">KDU71_08205</name>
</gene>
<dbReference type="Gene3D" id="3.40.50.880">
    <property type="match status" value="1"/>
</dbReference>
<dbReference type="Proteomes" id="UP000679220">
    <property type="component" value="Unassembled WGS sequence"/>
</dbReference>
<dbReference type="InterPro" id="IPR011989">
    <property type="entry name" value="ARM-like"/>
</dbReference>
<dbReference type="EMBL" id="JAGTAR010000010">
    <property type="protein sequence ID" value="MBR8535539.1"/>
    <property type="molecule type" value="Genomic_DNA"/>
</dbReference>
<dbReference type="SUPFAM" id="SSF52317">
    <property type="entry name" value="Class I glutamine amidotransferase-like"/>
    <property type="match status" value="1"/>
</dbReference>
<name>A0A941F3A8_9BACT</name>
<accession>A0A941F3A8</accession>